<protein>
    <submittedName>
        <fullName evidence="1">Uncharacterized protein</fullName>
    </submittedName>
</protein>
<comment type="caution">
    <text evidence="1">The sequence shown here is derived from an EMBL/GenBank/DDBJ whole genome shotgun (WGS) entry which is preliminary data.</text>
</comment>
<evidence type="ECO:0000313" key="1">
    <source>
        <dbReference type="EMBL" id="KAG7051883.1"/>
    </source>
</evidence>
<dbReference type="EMBL" id="JAESDN010000004">
    <property type="protein sequence ID" value="KAG7051883.1"/>
    <property type="molecule type" value="Genomic_DNA"/>
</dbReference>
<reference evidence="1" key="1">
    <citation type="submission" date="2021-05" db="EMBL/GenBank/DDBJ databases">
        <title>Comparative genomics of three Colletotrichum scovillei strains and genetic complementation revealed genes involved fungal growth and virulence on chili pepper.</title>
        <authorList>
            <person name="Hsieh D.-K."/>
            <person name="Chuang S.-C."/>
            <person name="Chen C.-Y."/>
            <person name="Chao Y.-T."/>
            <person name="Lu M.-Y.J."/>
            <person name="Lee M.-H."/>
            <person name="Shih M.-C."/>
        </authorList>
    </citation>
    <scope>NUCLEOTIDE SEQUENCE</scope>
    <source>
        <strain evidence="1">Coll-153</strain>
    </source>
</reference>
<dbReference type="AlphaFoldDB" id="A0A9P7R831"/>
<dbReference type="Proteomes" id="UP000699042">
    <property type="component" value="Unassembled WGS sequence"/>
</dbReference>
<name>A0A9P7R831_9PEZI</name>
<evidence type="ECO:0000313" key="2">
    <source>
        <dbReference type="Proteomes" id="UP000699042"/>
    </source>
</evidence>
<accession>A0A9P7R831</accession>
<gene>
    <name evidence="1" type="ORF">JMJ77_002497</name>
</gene>
<sequence length="115" mass="12507">MFVPQRHGHWICKADLPRFHVSGLLTPALTRPRWQSILADQTAGSRIALQKKTLFLDGSQAVWSETDCMSPQSRTAFAEESASGADGDKHEVPCASFCATTAQTAAYLSKIAAWA</sequence>
<keyword evidence="2" id="KW-1185">Reference proteome</keyword>
<organism evidence="1 2">
    <name type="scientific">Colletotrichum scovillei</name>
    <dbReference type="NCBI Taxonomy" id="1209932"/>
    <lineage>
        <taxon>Eukaryota</taxon>
        <taxon>Fungi</taxon>
        <taxon>Dikarya</taxon>
        <taxon>Ascomycota</taxon>
        <taxon>Pezizomycotina</taxon>
        <taxon>Sordariomycetes</taxon>
        <taxon>Hypocreomycetidae</taxon>
        <taxon>Glomerellales</taxon>
        <taxon>Glomerellaceae</taxon>
        <taxon>Colletotrichum</taxon>
        <taxon>Colletotrichum acutatum species complex</taxon>
    </lineage>
</organism>
<proteinExistence type="predicted"/>